<sequence>MILKIFFRYIDLLRQPINSPVVTQRKAAFYGNAFASVGSVAVGVETNLTAHPPDFSLLKIFKIGFQQRQPFPAVPEFRLYRRSLAGAIFQTSLKGGVLIHQSQGSQLDNGPDRSLKRNG</sequence>
<dbReference type="Proteomes" id="UP000283523">
    <property type="component" value="Unassembled WGS sequence"/>
</dbReference>
<accession>A0A418M517</accession>
<reference evidence="1 2" key="1">
    <citation type="submission" date="2018-08" db="EMBL/GenBank/DDBJ databases">
        <title>Fibrisoma montanum sp. nov., isolated from Danxia mountain soil.</title>
        <authorList>
            <person name="Huang Y."/>
        </authorList>
    </citation>
    <scope>NUCLEOTIDE SEQUENCE [LARGE SCALE GENOMIC DNA]</scope>
    <source>
        <strain evidence="1 2">HYT19</strain>
    </source>
</reference>
<evidence type="ECO:0000313" key="2">
    <source>
        <dbReference type="Proteomes" id="UP000283523"/>
    </source>
</evidence>
<gene>
    <name evidence="1" type="ORF">DYU11_22290</name>
</gene>
<proteinExistence type="predicted"/>
<protein>
    <submittedName>
        <fullName evidence="1">Uncharacterized protein</fullName>
    </submittedName>
</protein>
<keyword evidence="2" id="KW-1185">Reference proteome</keyword>
<evidence type="ECO:0000313" key="1">
    <source>
        <dbReference type="EMBL" id="RIV20763.1"/>
    </source>
</evidence>
<comment type="caution">
    <text evidence="1">The sequence shown here is derived from an EMBL/GenBank/DDBJ whole genome shotgun (WGS) entry which is preliminary data.</text>
</comment>
<organism evidence="1 2">
    <name type="scientific">Fibrisoma montanum</name>
    <dbReference type="NCBI Taxonomy" id="2305895"/>
    <lineage>
        <taxon>Bacteria</taxon>
        <taxon>Pseudomonadati</taxon>
        <taxon>Bacteroidota</taxon>
        <taxon>Cytophagia</taxon>
        <taxon>Cytophagales</taxon>
        <taxon>Spirosomataceae</taxon>
        <taxon>Fibrisoma</taxon>
    </lineage>
</organism>
<name>A0A418M517_9BACT</name>
<dbReference type="AlphaFoldDB" id="A0A418M517"/>
<dbReference type="EMBL" id="QXED01000006">
    <property type="protein sequence ID" value="RIV20763.1"/>
    <property type="molecule type" value="Genomic_DNA"/>
</dbReference>